<dbReference type="PANTHER" id="PTHR37549:SF1">
    <property type="entry name" value="LIPOPROTEIN LPRI"/>
    <property type="match status" value="1"/>
</dbReference>
<keyword evidence="4" id="KW-1185">Reference proteome</keyword>
<feature type="chain" id="PRO_5046195123" description="Lysozyme inhibitor LprI-like N-terminal domain-containing protein" evidence="1">
    <location>
        <begin position="37"/>
        <end position="129"/>
    </location>
</feature>
<feature type="domain" description="Lysozyme inhibitor LprI-like N-terminal" evidence="2">
    <location>
        <begin position="41"/>
        <end position="107"/>
    </location>
</feature>
<comment type="caution">
    <text evidence="3">The sequence shown here is derived from an EMBL/GenBank/DDBJ whole genome shotgun (WGS) entry which is preliminary data.</text>
</comment>
<protein>
    <recommendedName>
        <fullName evidence="2">Lysozyme inhibitor LprI-like N-terminal domain-containing protein</fullName>
    </recommendedName>
</protein>
<sequence length="129" mass="13609">MPTNRTTKPTRAGLYRLIAPAMLLLAFSAGAPPASAASFPCAKASAPDEIAICTHPDLNDSDVEMATRYQMLLALLPMGGAGALRDDQKAWLQGRQACGGNVACLRSAYAARIGALKSQFQQIVSRGPY</sequence>
<dbReference type="RefSeq" id="WP_370877129.1">
    <property type="nucleotide sequence ID" value="NZ_JAPKNG010000003.1"/>
</dbReference>
<evidence type="ECO:0000313" key="3">
    <source>
        <dbReference type="EMBL" id="MDQ0438164.1"/>
    </source>
</evidence>
<dbReference type="Proteomes" id="UP001241603">
    <property type="component" value="Unassembled WGS sequence"/>
</dbReference>
<feature type="signal peptide" evidence="1">
    <location>
        <begin position="1"/>
        <end position="36"/>
    </location>
</feature>
<dbReference type="EMBL" id="JAUSVO010000003">
    <property type="protein sequence ID" value="MDQ0438164.1"/>
    <property type="molecule type" value="Genomic_DNA"/>
</dbReference>
<accession>A0ABU0H9K7</accession>
<dbReference type="Gene3D" id="1.20.1270.180">
    <property type="match status" value="1"/>
</dbReference>
<proteinExistence type="predicted"/>
<name>A0ABU0H9K7_9HYPH</name>
<evidence type="ECO:0000313" key="4">
    <source>
        <dbReference type="Proteomes" id="UP001241603"/>
    </source>
</evidence>
<dbReference type="Pfam" id="PF07007">
    <property type="entry name" value="LprI"/>
    <property type="match status" value="1"/>
</dbReference>
<evidence type="ECO:0000259" key="2">
    <source>
        <dbReference type="Pfam" id="PF07007"/>
    </source>
</evidence>
<organism evidence="3 4">
    <name type="scientific">Kaistia dalseonensis</name>
    <dbReference type="NCBI Taxonomy" id="410840"/>
    <lineage>
        <taxon>Bacteria</taxon>
        <taxon>Pseudomonadati</taxon>
        <taxon>Pseudomonadota</taxon>
        <taxon>Alphaproteobacteria</taxon>
        <taxon>Hyphomicrobiales</taxon>
        <taxon>Kaistiaceae</taxon>
        <taxon>Kaistia</taxon>
    </lineage>
</organism>
<dbReference type="InterPro" id="IPR009739">
    <property type="entry name" value="LprI-like_N"/>
</dbReference>
<gene>
    <name evidence="3" type="ORF">QO014_002556</name>
</gene>
<evidence type="ECO:0000256" key="1">
    <source>
        <dbReference type="SAM" id="SignalP"/>
    </source>
</evidence>
<keyword evidence="1" id="KW-0732">Signal</keyword>
<dbReference type="InterPro" id="IPR052755">
    <property type="entry name" value="Lysozyme_Inhibitor_LprI"/>
</dbReference>
<dbReference type="PANTHER" id="PTHR37549">
    <property type="entry name" value="LIPOPROTEIN LPRI"/>
    <property type="match status" value="1"/>
</dbReference>
<reference evidence="3 4" key="1">
    <citation type="submission" date="2023-07" db="EMBL/GenBank/DDBJ databases">
        <title>Genomic Encyclopedia of Type Strains, Phase IV (KMG-IV): sequencing the most valuable type-strain genomes for metagenomic binning, comparative biology and taxonomic classification.</title>
        <authorList>
            <person name="Goeker M."/>
        </authorList>
    </citation>
    <scope>NUCLEOTIDE SEQUENCE [LARGE SCALE GENOMIC DNA]</scope>
    <source>
        <strain evidence="3 4">B6-8</strain>
    </source>
</reference>